<feature type="compositionally biased region" description="Basic and acidic residues" evidence="1">
    <location>
        <begin position="77"/>
        <end position="87"/>
    </location>
</feature>
<feature type="region of interest" description="Disordered" evidence="1">
    <location>
        <begin position="61"/>
        <end position="117"/>
    </location>
</feature>
<dbReference type="AlphaFoldDB" id="A0A250IJS3"/>
<protein>
    <submittedName>
        <fullName evidence="2">Uncharacterized protein</fullName>
    </submittedName>
</protein>
<reference evidence="2 3" key="1">
    <citation type="submission" date="2017-06" db="EMBL/GenBank/DDBJ databases">
        <authorList>
            <person name="Kim H.J."/>
            <person name="Triplett B.A."/>
        </authorList>
    </citation>
    <scope>NUCLEOTIDE SEQUENCE [LARGE SCALE GENOMIC DNA]</scope>
    <source>
        <strain evidence="2 3">DSM 14713</strain>
    </source>
</reference>
<evidence type="ECO:0000256" key="1">
    <source>
        <dbReference type="SAM" id="MobiDB-lite"/>
    </source>
</evidence>
<proteinExistence type="predicted"/>
<dbReference type="EMBL" id="CP022163">
    <property type="protein sequence ID" value="ATB31452.1"/>
    <property type="molecule type" value="Genomic_DNA"/>
</dbReference>
<feature type="region of interest" description="Disordered" evidence="1">
    <location>
        <begin position="1"/>
        <end position="24"/>
    </location>
</feature>
<accession>A0A250IJS3</accession>
<dbReference type="Proteomes" id="UP000217289">
    <property type="component" value="Chromosome"/>
</dbReference>
<dbReference type="KEGG" id="mbd:MEBOL_004915"/>
<sequence>MTRPPPSTPLLTPRDERDSRDIQAAQVQRISEGMRKGTISAQDGLNLLREQQRISAVRQEAEVLRKTPGDGEPEGQESTRRGEKLREVSQMQERSARSIAQAEEKERGPAEPHCPAA</sequence>
<organism evidence="2 3">
    <name type="scientific">Melittangium boletus DSM 14713</name>
    <dbReference type="NCBI Taxonomy" id="1294270"/>
    <lineage>
        <taxon>Bacteria</taxon>
        <taxon>Pseudomonadati</taxon>
        <taxon>Myxococcota</taxon>
        <taxon>Myxococcia</taxon>
        <taxon>Myxococcales</taxon>
        <taxon>Cystobacterineae</taxon>
        <taxon>Archangiaceae</taxon>
        <taxon>Melittangium</taxon>
    </lineage>
</organism>
<keyword evidence="3" id="KW-1185">Reference proteome</keyword>
<evidence type="ECO:0000313" key="2">
    <source>
        <dbReference type="EMBL" id="ATB31452.1"/>
    </source>
</evidence>
<gene>
    <name evidence="2" type="ORF">MEBOL_004915</name>
</gene>
<name>A0A250IJS3_9BACT</name>
<dbReference type="RefSeq" id="WP_095979781.1">
    <property type="nucleotide sequence ID" value="NZ_CP022163.1"/>
</dbReference>
<evidence type="ECO:0000313" key="3">
    <source>
        <dbReference type="Proteomes" id="UP000217289"/>
    </source>
</evidence>